<keyword evidence="2" id="KW-1185">Reference proteome</keyword>
<gene>
    <name evidence="1" type="ORF">V2W30_21715</name>
</gene>
<dbReference type="Proteomes" id="UP001432251">
    <property type="component" value="Chromosome"/>
</dbReference>
<evidence type="ECO:0000313" key="1">
    <source>
        <dbReference type="EMBL" id="WWQ65678.1"/>
    </source>
</evidence>
<evidence type="ECO:0000313" key="2">
    <source>
        <dbReference type="Proteomes" id="UP001432251"/>
    </source>
</evidence>
<name>A0ACD5AEM3_9ACTN</name>
<proteinExistence type="predicted"/>
<accession>A0ACD5AEM3</accession>
<organism evidence="1 2">
    <name type="scientific">Streptomyces citrinus</name>
    <dbReference type="NCBI Taxonomy" id="3118173"/>
    <lineage>
        <taxon>Bacteria</taxon>
        <taxon>Bacillati</taxon>
        <taxon>Actinomycetota</taxon>
        <taxon>Actinomycetes</taxon>
        <taxon>Kitasatosporales</taxon>
        <taxon>Streptomycetaceae</taxon>
        <taxon>Streptomyces</taxon>
    </lineage>
</organism>
<dbReference type="EMBL" id="CP146022">
    <property type="protein sequence ID" value="WWQ65678.1"/>
    <property type="molecule type" value="Genomic_DNA"/>
</dbReference>
<sequence>MRIRNVRVVAGVAALVAALAVSGCSGDDGGGDGDSGGGGQDTASASASSAAPDGGSAGSAGSAKDAEGIWSATTDGQAVVLVIGGKQASLSTGDGHLCTGGVADTGKLTLNLKCADGDTDRGTGTIESNDGTKMTVSWDAGAKDTFTKSKDGKLPTDLPTGLPSGLPTG</sequence>
<protein>
    <submittedName>
        <fullName evidence="1">Uncharacterized protein</fullName>
    </submittedName>
</protein>
<reference evidence="1" key="1">
    <citation type="journal article" date="2025" name="Int. J. Syst. Evol. Microbiol.">
        <title>Streptomyces citrinus sp. nov., with yellow diffusible pigment.</title>
        <authorList>
            <person name="He Y."/>
            <person name="Yang E."/>
            <person name="Xu J."/>
            <person name="Sun Y."/>
            <person name="Sun L."/>
        </authorList>
    </citation>
    <scope>NUCLEOTIDE SEQUENCE</scope>
    <source>
        <strain evidence="1">Q6</strain>
    </source>
</reference>